<evidence type="ECO:0000313" key="2">
    <source>
        <dbReference type="Proteomes" id="UP001199816"/>
    </source>
</evidence>
<sequence>METGTKQFAIEVTIDGKRTQLQVTPAETTDGVTFYKCMAGADEITQIRNDEGIWKQIWGDLSDEEVKAIGAVIDSYTEKNKITS</sequence>
<protein>
    <submittedName>
        <fullName evidence="1">Uncharacterized protein</fullName>
    </submittedName>
</protein>
<keyword evidence="2" id="KW-1185">Reference proteome</keyword>
<proteinExistence type="predicted"/>
<name>A0ABS8PXT3_9BACT</name>
<reference evidence="1 2" key="1">
    <citation type="submission" date="2021-11" db="EMBL/GenBank/DDBJ databases">
        <title>Genomic of Niabella pedocola.</title>
        <authorList>
            <person name="Wu T."/>
        </authorList>
    </citation>
    <scope>NUCLEOTIDE SEQUENCE [LARGE SCALE GENOMIC DNA]</scope>
    <source>
        <strain evidence="1 2">JCM 31011</strain>
    </source>
</reference>
<evidence type="ECO:0000313" key="1">
    <source>
        <dbReference type="EMBL" id="MCD2425855.1"/>
    </source>
</evidence>
<dbReference type="EMBL" id="JAJNEC010000007">
    <property type="protein sequence ID" value="MCD2425855.1"/>
    <property type="molecule type" value="Genomic_DNA"/>
</dbReference>
<comment type="caution">
    <text evidence="1">The sequence shown here is derived from an EMBL/GenBank/DDBJ whole genome shotgun (WGS) entry which is preliminary data.</text>
</comment>
<dbReference type="Proteomes" id="UP001199816">
    <property type="component" value="Unassembled WGS sequence"/>
</dbReference>
<dbReference type="RefSeq" id="WP_231008443.1">
    <property type="nucleotide sequence ID" value="NZ_JAJNEC010000007.1"/>
</dbReference>
<accession>A0ABS8PXT3</accession>
<organism evidence="1 2">
    <name type="scientific">Niabella pedocola</name>
    <dbReference type="NCBI Taxonomy" id="1752077"/>
    <lineage>
        <taxon>Bacteria</taxon>
        <taxon>Pseudomonadati</taxon>
        <taxon>Bacteroidota</taxon>
        <taxon>Chitinophagia</taxon>
        <taxon>Chitinophagales</taxon>
        <taxon>Chitinophagaceae</taxon>
        <taxon>Niabella</taxon>
    </lineage>
</organism>
<gene>
    <name evidence="1" type="ORF">LQ567_23935</name>
</gene>